<dbReference type="OrthoDB" id="4070040at2759"/>
<dbReference type="HOGENOM" id="CLU_1090253_0_0_1"/>
<organism evidence="2 3">
    <name type="scientific">Naumovozyma dairenensis (strain ATCC 10597 / BCRC 20456 / CBS 421 / NBRC 0211 / NRRL Y-12639)</name>
    <name type="common">Saccharomyces dairenensis</name>
    <dbReference type="NCBI Taxonomy" id="1071378"/>
    <lineage>
        <taxon>Eukaryota</taxon>
        <taxon>Fungi</taxon>
        <taxon>Dikarya</taxon>
        <taxon>Ascomycota</taxon>
        <taxon>Saccharomycotina</taxon>
        <taxon>Saccharomycetes</taxon>
        <taxon>Saccharomycetales</taxon>
        <taxon>Saccharomycetaceae</taxon>
        <taxon>Naumovozyma</taxon>
    </lineage>
</organism>
<evidence type="ECO:0000313" key="2">
    <source>
        <dbReference type="EMBL" id="CCD26667.1"/>
    </source>
</evidence>
<evidence type="ECO:0000313" key="3">
    <source>
        <dbReference type="Proteomes" id="UP000000689"/>
    </source>
</evidence>
<feature type="region of interest" description="Disordered" evidence="1">
    <location>
        <begin position="228"/>
        <end position="255"/>
    </location>
</feature>
<keyword evidence="3" id="KW-1185">Reference proteome</keyword>
<sequence length="255" mass="29445">MLSFNNNTINNQAIKNSMNFNPAFNNTYFPEQQHPQQQQQPQQQQFPSSPLLFRNLNINVNPMNIPFSPNNRDNTSNNKNNNYIMGNNSPTSSLMTNPSLFSNDTLFNRSSSRNSITTTTSAMSSVNTTAPNSLPDHYNSYMSNYEFNSLRYKNDMNKSFEDDLFFCPRSLLSSTERKQCEEIDKFMIERNIELQHQQQIFFQQQLKNANINIHDGIDSIKKLSTTSKDVKNTNNNESKRKFNPYTSASFNPTHS</sequence>
<dbReference type="Proteomes" id="UP000000689">
    <property type="component" value="Chromosome 9"/>
</dbReference>
<dbReference type="KEGG" id="ndi:NDAI_0I00980"/>
<feature type="region of interest" description="Disordered" evidence="1">
    <location>
        <begin position="20"/>
        <end position="46"/>
    </location>
</feature>
<reference evidence="2 3" key="1">
    <citation type="journal article" date="2011" name="Proc. Natl. Acad. Sci. U.S.A.">
        <title>Evolutionary erosion of yeast sex chromosomes by mating-type switching accidents.</title>
        <authorList>
            <person name="Gordon J.L."/>
            <person name="Armisen D."/>
            <person name="Proux-Wera E."/>
            <person name="Oheigeartaigh S.S."/>
            <person name="Byrne K.P."/>
            <person name="Wolfe K.H."/>
        </authorList>
    </citation>
    <scope>NUCLEOTIDE SEQUENCE [LARGE SCALE GENOMIC DNA]</scope>
    <source>
        <strain evidence="3">ATCC 10597 / BCRC 20456 / CBS 421 / NBRC 0211 / NRRL Y-12639</strain>
    </source>
</reference>
<feature type="compositionally biased region" description="Polar residues" evidence="1">
    <location>
        <begin position="20"/>
        <end position="30"/>
    </location>
</feature>
<dbReference type="AlphaFoldDB" id="G0WFV6"/>
<dbReference type="OMA" id="CYQLDML"/>
<dbReference type="eggNOG" id="ENOG502SD3N">
    <property type="taxonomic scope" value="Eukaryota"/>
</dbReference>
<feature type="compositionally biased region" description="Polar residues" evidence="1">
    <location>
        <begin position="244"/>
        <end position="255"/>
    </location>
</feature>
<dbReference type="GeneID" id="11493521"/>
<proteinExistence type="predicted"/>
<dbReference type="RefSeq" id="XP_003671910.1">
    <property type="nucleotide sequence ID" value="XM_003671862.1"/>
</dbReference>
<protein>
    <submittedName>
        <fullName evidence="2">Uncharacterized protein</fullName>
    </submittedName>
</protein>
<dbReference type="EMBL" id="HE580275">
    <property type="protein sequence ID" value="CCD26667.1"/>
    <property type="molecule type" value="Genomic_DNA"/>
</dbReference>
<name>G0WFV6_NAUDC</name>
<feature type="compositionally biased region" description="Low complexity" evidence="1">
    <location>
        <begin position="32"/>
        <end position="45"/>
    </location>
</feature>
<gene>
    <name evidence="2" type="primary">NDAI0I00980</name>
    <name evidence="2" type="ordered locus">NDAI_0I00980</name>
</gene>
<accession>G0WFV6</accession>
<evidence type="ECO:0000256" key="1">
    <source>
        <dbReference type="SAM" id="MobiDB-lite"/>
    </source>
</evidence>